<feature type="compositionally biased region" description="Low complexity" evidence="1">
    <location>
        <begin position="14"/>
        <end position="28"/>
    </location>
</feature>
<organism evidence="2 3">
    <name type="scientific">Bionectria ochroleuca</name>
    <name type="common">Gliocladium roseum</name>
    <dbReference type="NCBI Taxonomy" id="29856"/>
    <lineage>
        <taxon>Eukaryota</taxon>
        <taxon>Fungi</taxon>
        <taxon>Dikarya</taxon>
        <taxon>Ascomycota</taxon>
        <taxon>Pezizomycotina</taxon>
        <taxon>Sordariomycetes</taxon>
        <taxon>Hypocreomycetidae</taxon>
        <taxon>Hypocreales</taxon>
        <taxon>Bionectriaceae</taxon>
        <taxon>Clonostachys</taxon>
    </lineage>
</organism>
<feature type="compositionally biased region" description="Basic residues" evidence="1">
    <location>
        <begin position="76"/>
        <end position="85"/>
    </location>
</feature>
<accession>A0A8H7NC52</accession>
<evidence type="ECO:0000256" key="1">
    <source>
        <dbReference type="SAM" id="MobiDB-lite"/>
    </source>
</evidence>
<proteinExistence type="predicted"/>
<feature type="region of interest" description="Disordered" evidence="1">
    <location>
        <begin position="441"/>
        <end position="469"/>
    </location>
</feature>
<feature type="compositionally biased region" description="Polar residues" evidence="1">
    <location>
        <begin position="258"/>
        <end position="275"/>
    </location>
</feature>
<reference evidence="2" key="1">
    <citation type="submission" date="2020-10" db="EMBL/GenBank/DDBJ databases">
        <title>High-Quality Genome Resource of Clonostachys rosea strain S41 by Oxford Nanopore Long-Read Sequencing.</title>
        <authorList>
            <person name="Wang H."/>
        </authorList>
    </citation>
    <scope>NUCLEOTIDE SEQUENCE</scope>
    <source>
        <strain evidence="2">S41</strain>
    </source>
</reference>
<feature type="compositionally biased region" description="Pro residues" evidence="1">
    <location>
        <begin position="441"/>
        <end position="461"/>
    </location>
</feature>
<comment type="caution">
    <text evidence="2">The sequence shown here is derived from an EMBL/GenBank/DDBJ whole genome shotgun (WGS) entry which is preliminary data.</text>
</comment>
<feature type="region of interest" description="Disordered" evidence="1">
    <location>
        <begin position="1"/>
        <end position="275"/>
    </location>
</feature>
<feature type="compositionally biased region" description="Basic and acidic residues" evidence="1">
    <location>
        <begin position="199"/>
        <end position="215"/>
    </location>
</feature>
<feature type="compositionally biased region" description="Basic and acidic residues" evidence="1">
    <location>
        <begin position="144"/>
        <end position="156"/>
    </location>
</feature>
<gene>
    <name evidence="2" type="ORF">IM811_011892</name>
</gene>
<evidence type="ECO:0000313" key="2">
    <source>
        <dbReference type="EMBL" id="KAF9753134.1"/>
    </source>
</evidence>
<feature type="compositionally biased region" description="Basic and acidic residues" evidence="1">
    <location>
        <begin position="101"/>
        <end position="119"/>
    </location>
</feature>
<feature type="compositionally biased region" description="Basic and acidic residues" evidence="1">
    <location>
        <begin position="29"/>
        <end position="54"/>
    </location>
</feature>
<protein>
    <submittedName>
        <fullName evidence="2">Uncharacterized protein</fullName>
    </submittedName>
</protein>
<dbReference type="AlphaFoldDB" id="A0A8H7NC52"/>
<dbReference type="EMBL" id="JADCTT010000004">
    <property type="protein sequence ID" value="KAF9753134.1"/>
    <property type="molecule type" value="Genomic_DNA"/>
</dbReference>
<sequence length="517" mass="58283">MPLSPIKLLTAKLKSPTTSSHSKGSSSHRSSDRRSRSYDPARRPSRDGREEHTSSSRRRASYARPRSPDPYPSSRPSRHERHSRRRDSSESSPEPRYSRPPPRDRDEYLSAERWEDDRGRRRASLAPPERDERPPLSGRPSSVDYRRRPSQSRRDSTSGGYTYEARDDPRLYERRPSVQGKYRSGERYSNVDSPPVSPGRRESLRSPRIPRDDTPPRSSRPHASPRPSDYRPYEYRPHDQRNDSRHDQRPHEAPPRPHSQSVDSAAKPATSSGSNLFASMPAAIAAYAGLKEVSKHAETAKEWVDWLNEMSETPDEIQELSAQAATARDTINQVQLTLKARPDLVEGEQGEKLKGQIETSIKNTDKALEKMTKLLSEISSEGTSASGQTAINQMQSFWRSYRYKNDFEQQVKKAQEDVQKELSALSTLMVNIYSRALMKPPPPGASPIPPPAPTPAAPSPEPSAKANAAPVAQPLLQPPQLRLPRQLLQRLPSPYQLLHPLLRPLIRHSLLPCQPLG</sequence>
<feature type="compositionally biased region" description="Basic and acidic residues" evidence="1">
    <location>
        <begin position="228"/>
        <end position="255"/>
    </location>
</feature>
<dbReference type="Proteomes" id="UP000616885">
    <property type="component" value="Unassembled WGS sequence"/>
</dbReference>
<name>A0A8H7NC52_BIOOC</name>
<feature type="compositionally biased region" description="Basic and acidic residues" evidence="1">
    <location>
        <begin position="164"/>
        <end position="176"/>
    </location>
</feature>
<evidence type="ECO:0000313" key="3">
    <source>
        <dbReference type="Proteomes" id="UP000616885"/>
    </source>
</evidence>